<keyword evidence="2" id="KW-1185">Reference proteome</keyword>
<comment type="caution">
    <text evidence="1">The sequence shown here is derived from an EMBL/GenBank/DDBJ whole genome shotgun (WGS) entry which is preliminary data.</text>
</comment>
<evidence type="ECO:0000313" key="1">
    <source>
        <dbReference type="EMBL" id="KAF3855946.1"/>
    </source>
</evidence>
<organism evidence="1 2">
    <name type="scientific">Dissostichus mawsoni</name>
    <name type="common">Antarctic cod</name>
    <dbReference type="NCBI Taxonomy" id="36200"/>
    <lineage>
        <taxon>Eukaryota</taxon>
        <taxon>Metazoa</taxon>
        <taxon>Chordata</taxon>
        <taxon>Craniata</taxon>
        <taxon>Vertebrata</taxon>
        <taxon>Euteleostomi</taxon>
        <taxon>Actinopterygii</taxon>
        <taxon>Neopterygii</taxon>
        <taxon>Teleostei</taxon>
        <taxon>Neoteleostei</taxon>
        <taxon>Acanthomorphata</taxon>
        <taxon>Eupercaria</taxon>
        <taxon>Perciformes</taxon>
        <taxon>Notothenioidei</taxon>
        <taxon>Nototheniidae</taxon>
        <taxon>Dissostichus</taxon>
    </lineage>
</organism>
<evidence type="ECO:0000313" key="2">
    <source>
        <dbReference type="Proteomes" id="UP000518266"/>
    </source>
</evidence>
<name>A0A7J5Z2Y3_DISMA</name>
<dbReference type="EMBL" id="JAAKFY010000006">
    <property type="protein sequence ID" value="KAF3855946.1"/>
    <property type="molecule type" value="Genomic_DNA"/>
</dbReference>
<accession>A0A7J5Z2Y3</accession>
<reference evidence="1 2" key="1">
    <citation type="submission" date="2020-03" db="EMBL/GenBank/DDBJ databases">
        <title>Dissostichus mawsoni Genome sequencing and assembly.</title>
        <authorList>
            <person name="Park H."/>
        </authorList>
    </citation>
    <scope>NUCLEOTIDE SEQUENCE [LARGE SCALE GENOMIC DNA]</scope>
    <source>
        <strain evidence="1">DM0001</strain>
        <tissue evidence="1">Muscle</tissue>
    </source>
</reference>
<proteinExistence type="predicted"/>
<gene>
    <name evidence="1" type="ORF">F7725_016669</name>
</gene>
<protein>
    <submittedName>
        <fullName evidence="1">Uncharacterized protein</fullName>
    </submittedName>
</protein>
<dbReference type="Proteomes" id="UP000518266">
    <property type="component" value="Unassembled WGS sequence"/>
</dbReference>
<sequence>MPGRATPDSASSTELFPELWSPMTAIAGRAKSFSTPRERRESMRSMQGRTFSSYCWFRLQILLILDHQQHLPLQSNGRLLQHLVADHQWDLVSQTLASNLKKEKERSPLSFSIHFLGHLQSFCGCYVHIAGDNHQADVREDILATPDSASSTELFPELWSPMTAIAGRAKSFSTPRERRESMRSMQGRTFSSYCWLREFMMVTSCSLRMSCLSPTSAASPVQLEGRLLHHMVADHQRDLLKSEFLRQFRNSGMAFIVESPTAKVKPFLTTTQVMPGRATPDSASSTELFPELWSPMTAIAGRAKSFSTQRAKRVDEVDAGTHLLLILLESS</sequence>
<dbReference type="AlphaFoldDB" id="A0A7J5Z2Y3"/>